<keyword evidence="2" id="KW-1185">Reference proteome</keyword>
<protein>
    <submittedName>
        <fullName evidence="1">Uncharacterized protein</fullName>
    </submittedName>
</protein>
<dbReference type="AlphaFoldDB" id="G9QJ45"/>
<evidence type="ECO:0000313" key="2">
    <source>
        <dbReference type="Proteomes" id="UP000011747"/>
    </source>
</evidence>
<reference evidence="1 2" key="1">
    <citation type="submission" date="2011-09" db="EMBL/GenBank/DDBJ databases">
        <title>The Genome Sequence of Bacillus smithii 7_3_47FAA.</title>
        <authorList>
            <consortium name="The Broad Institute Genome Sequencing Platform"/>
            <person name="Earl A."/>
            <person name="Ward D."/>
            <person name="Feldgarden M."/>
            <person name="Gevers D."/>
            <person name="Daigneault M."/>
            <person name="Strauss J."/>
            <person name="Allen-Vercoe E."/>
            <person name="Young S.K."/>
            <person name="Zeng Q."/>
            <person name="Gargeya S."/>
            <person name="Fitzgerald M."/>
            <person name="Haas B."/>
            <person name="Abouelleil A."/>
            <person name="Alvarado L."/>
            <person name="Arachchi H.M."/>
            <person name="Berlin A."/>
            <person name="Brown A."/>
            <person name="Chapman S.B."/>
            <person name="Chen Z."/>
            <person name="Dunbar C."/>
            <person name="Freedman E."/>
            <person name="Gearin G."/>
            <person name="Goldberg J."/>
            <person name="Griggs A."/>
            <person name="Gujja S."/>
            <person name="Heiman D."/>
            <person name="Howarth C."/>
            <person name="Larson L."/>
            <person name="Lui A."/>
            <person name="MacDonald P.J.P."/>
            <person name="Montmayeur A."/>
            <person name="Murphy C."/>
            <person name="Neiman D."/>
            <person name="Pearson M."/>
            <person name="Priest M."/>
            <person name="Roberts A."/>
            <person name="Saif S."/>
            <person name="Shea T."/>
            <person name="Shenoy N."/>
            <person name="Sisk P."/>
            <person name="Stolte C."/>
            <person name="Sykes S."/>
            <person name="Wortman J."/>
            <person name="Nusbaum C."/>
            <person name="Birren B."/>
        </authorList>
    </citation>
    <scope>NUCLEOTIDE SEQUENCE [LARGE SCALE GENOMIC DNA]</scope>
    <source>
        <strain evidence="1 2">7_3_47FAA</strain>
    </source>
</reference>
<dbReference type="EMBL" id="ACWF01000051">
    <property type="protein sequence ID" value="EHL78838.1"/>
    <property type="molecule type" value="Genomic_DNA"/>
</dbReference>
<dbReference type="Proteomes" id="UP000011747">
    <property type="component" value="Unassembled WGS sequence"/>
</dbReference>
<organism evidence="1 2">
    <name type="scientific">Bacillus smithii 7_3_47FAA</name>
    <dbReference type="NCBI Taxonomy" id="665952"/>
    <lineage>
        <taxon>Bacteria</taxon>
        <taxon>Bacillati</taxon>
        <taxon>Bacillota</taxon>
        <taxon>Bacilli</taxon>
        <taxon>Bacillales</taxon>
        <taxon>Bacillaceae</taxon>
        <taxon>Bacillus</taxon>
    </lineage>
</organism>
<dbReference type="RefSeq" id="WP_003353294.1">
    <property type="nucleotide sequence ID" value="NZ_JH414745.1"/>
</dbReference>
<evidence type="ECO:0000313" key="1">
    <source>
        <dbReference type="EMBL" id="EHL78838.1"/>
    </source>
</evidence>
<dbReference type="PATRIC" id="fig|665952.3.peg.988"/>
<accession>G9QJ45</accession>
<proteinExistence type="predicted"/>
<comment type="caution">
    <text evidence="1">The sequence shown here is derived from an EMBL/GenBank/DDBJ whole genome shotgun (WGS) entry which is preliminary data.</text>
</comment>
<dbReference type="HOGENOM" id="CLU_2153301_0_0_9"/>
<name>G9QJ45_9BACI</name>
<gene>
    <name evidence="1" type="ORF">HMPREF1015_02206</name>
</gene>
<sequence length="111" mass="12851">MIGYLTLYLHDSKILANTIRRIQDMAELAHDSKAFSLVKGRSDFCAGIEKGSKIKASTEMLKSFFGFNTTKITRNHMPCMRICVFEDDLKHKNNEKNFRSNEEMKRSKKTI</sequence>